<organism evidence="2">
    <name type="scientific">Culicoides sonorensis</name>
    <name type="common">Biting midge</name>
    <dbReference type="NCBI Taxonomy" id="179676"/>
    <lineage>
        <taxon>Eukaryota</taxon>
        <taxon>Metazoa</taxon>
        <taxon>Ecdysozoa</taxon>
        <taxon>Arthropoda</taxon>
        <taxon>Hexapoda</taxon>
        <taxon>Insecta</taxon>
        <taxon>Pterygota</taxon>
        <taxon>Neoptera</taxon>
        <taxon>Endopterygota</taxon>
        <taxon>Diptera</taxon>
        <taxon>Nematocera</taxon>
        <taxon>Chironomoidea</taxon>
        <taxon>Ceratopogonidae</taxon>
        <taxon>Ceratopogoninae</taxon>
        <taxon>Culicoides</taxon>
        <taxon>Monoculicoides</taxon>
    </lineage>
</organism>
<proteinExistence type="predicted"/>
<dbReference type="PANTHER" id="PTHR13338:SF4">
    <property type="entry name" value="NADH DEHYDROGENASE [UBIQUINONE] 1 ALPHA SUBCOMPLEX ASSEMBLY FACTOR 4"/>
    <property type="match status" value="1"/>
</dbReference>
<dbReference type="AlphaFoldDB" id="A0A336KND7"/>
<evidence type="ECO:0000313" key="2">
    <source>
        <dbReference type="EMBL" id="SSX04503.1"/>
    </source>
</evidence>
<feature type="compositionally biased region" description="Basic and acidic residues" evidence="1">
    <location>
        <begin position="85"/>
        <end position="96"/>
    </location>
</feature>
<reference evidence="2" key="1">
    <citation type="submission" date="2018-04" db="EMBL/GenBank/DDBJ databases">
        <authorList>
            <person name="Go L.Y."/>
            <person name="Mitchell J.A."/>
        </authorList>
    </citation>
    <scope>NUCLEOTIDE SEQUENCE</scope>
    <source>
        <tissue evidence="2">Whole organism</tissue>
    </source>
</reference>
<accession>A0A336KND7</accession>
<feature type="region of interest" description="Disordered" evidence="1">
    <location>
        <begin position="85"/>
        <end position="104"/>
    </location>
</feature>
<reference evidence="3" key="2">
    <citation type="submission" date="2018-07" db="EMBL/GenBank/DDBJ databases">
        <authorList>
            <person name="Quirk P.G."/>
            <person name="Krulwich T.A."/>
        </authorList>
    </citation>
    <scope>NUCLEOTIDE SEQUENCE</scope>
</reference>
<dbReference type="GO" id="GO:0005739">
    <property type="term" value="C:mitochondrion"/>
    <property type="evidence" value="ECO:0007669"/>
    <property type="project" value="TreeGrafter"/>
</dbReference>
<dbReference type="OMA" id="IPDQKYK"/>
<sequence>MVFLKKLKSLFIRAAQNFNIESRAHRVLDKQKAGEIRPAPKYEANIREMERVLTENPEYIKKLSQKDTPLDNRLKNVYVKSETEIIRNPEKPEGESAARPLPVSRTTPEDFEFGYLESEKVPRGKIAMRSVLEMLNKHQLNPESSSTAEFSNQYKVKEEYINDILTHFRLLSVHVNDPKMRAIPGRKPDQIMEGKKIKKQIES</sequence>
<dbReference type="VEuPathDB" id="VectorBase:CSON011624"/>
<evidence type="ECO:0000313" key="3">
    <source>
        <dbReference type="EMBL" id="SSX24867.1"/>
    </source>
</evidence>
<gene>
    <name evidence="2" type="primary">CSON011624</name>
</gene>
<dbReference type="PANTHER" id="PTHR13338">
    <property type="entry name" value="UPF0240 PROTEIN"/>
    <property type="match status" value="1"/>
</dbReference>
<dbReference type="EMBL" id="UFQT01000513">
    <property type="protein sequence ID" value="SSX24867.1"/>
    <property type="molecule type" value="Genomic_DNA"/>
</dbReference>
<dbReference type="Pfam" id="PF06784">
    <property type="entry name" value="UPF0240"/>
    <property type="match status" value="1"/>
</dbReference>
<protein>
    <submittedName>
        <fullName evidence="2">CSON011624 protein</fullName>
    </submittedName>
</protein>
<evidence type="ECO:0000256" key="1">
    <source>
        <dbReference type="SAM" id="MobiDB-lite"/>
    </source>
</evidence>
<dbReference type="EMBL" id="UFQS01000513">
    <property type="protein sequence ID" value="SSX04503.1"/>
    <property type="molecule type" value="Genomic_DNA"/>
</dbReference>
<dbReference type="InterPro" id="IPR009622">
    <property type="entry name" value="NDUFAF4"/>
</dbReference>
<dbReference type="GO" id="GO:0032981">
    <property type="term" value="P:mitochondrial respiratory chain complex I assembly"/>
    <property type="evidence" value="ECO:0007669"/>
    <property type="project" value="InterPro"/>
</dbReference>
<name>A0A336KND7_CULSO</name>